<dbReference type="Pfam" id="PF03330">
    <property type="entry name" value="DPBB_1"/>
    <property type="match status" value="1"/>
</dbReference>
<dbReference type="OrthoDB" id="9779128at2"/>
<dbReference type="RefSeq" id="WP_099151483.1">
    <property type="nucleotide sequence ID" value="NZ_PDUD01000023.1"/>
</dbReference>
<dbReference type="GO" id="GO:0000270">
    <property type="term" value="P:peptidoglycan metabolic process"/>
    <property type="evidence" value="ECO:0007669"/>
    <property type="project" value="UniProtKB-UniRule"/>
</dbReference>
<accession>A0A2D0N978</accession>
<dbReference type="SUPFAM" id="SSF110997">
    <property type="entry name" value="Sporulation related repeat"/>
    <property type="match status" value="1"/>
</dbReference>
<proteinExistence type="inferred from homology"/>
<evidence type="ECO:0000313" key="9">
    <source>
        <dbReference type="Proteomes" id="UP000223913"/>
    </source>
</evidence>
<dbReference type="GO" id="GO:0042834">
    <property type="term" value="F:peptidoglycan binding"/>
    <property type="evidence" value="ECO:0007669"/>
    <property type="project" value="InterPro"/>
</dbReference>
<feature type="compositionally biased region" description="Low complexity" evidence="6">
    <location>
        <begin position="166"/>
        <end position="195"/>
    </location>
</feature>
<dbReference type="AlphaFoldDB" id="A0A2D0N978"/>
<keyword evidence="1 4" id="KW-0732">Signal</keyword>
<dbReference type="EMBL" id="PDUD01000023">
    <property type="protein sequence ID" value="PHN04938.1"/>
    <property type="molecule type" value="Genomic_DNA"/>
</dbReference>
<comment type="caution">
    <text evidence="8">The sequence shown here is derived from an EMBL/GenBank/DDBJ whole genome shotgun (WGS) entry which is preliminary data.</text>
</comment>
<keyword evidence="2 4" id="KW-0456">Lyase</keyword>
<dbReference type="GO" id="GO:0071555">
    <property type="term" value="P:cell wall organization"/>
    <property type="evidence" value="ECO:0007669"/>
    <property type="project" value="UniProtKB-KW"/>
</dbReference>
<dbReference type="Pfam" id="PF05036">
    <property type="entry name" value="SPOR"/>
    <property type="match status" value="1"/>
</dbReference>
<evidence type="ECO:0000256" key="4">
    <source>
        <dbReference type="HAMAP-Rule" id="MF_02071"/>
    </source>
</evidence>
<feature type="chain" id="PRO_5013406707" description="Probable endolytic peptidoglycan transglycosylase RlpA" evidence="4">
    <location>
        <begin position="23"/>
        <end position="307"/>
    </location>
</feature>
<evidence type="ECO:0000313" key="8">
    <source>
        <dbReference type="EMBL" id="PHN04938.1"/>
    </source>
</evidence>
<dbReference type="PANTHER" id="PTHR34183">
    <property type="entry name" value="ENDOLYTIC PEPTIDOGLYCAN TRANSGLYCOSYLASE RLPA"/>
    <property type="match status" value="1"/>
</dbReference>
<evidence type="ECO:0000256" key="2">
    <source>
        <dbReference type="ARBA" id="ARBA00023239"/>
    </source>
</evidence>
<sequence length="307" mass="34314" precursor="true">MKAITFLFLIPVFLLTVNHLNAQEEEFGLASYYSDDYHGRPTAYGDYYDKDKLTAAHKKYPYGTKIKVTRLDNNKSVTVTVTDKGPYIKGRVVDLSRRAAESIGLVADGVAQVKVELVSRSNRQTDVASNTNVRREPTRPTAYDFTEPEQEAPKAREVTAVKRETPTTTTTTTKPATETAKSPTTTAAKPAATKEATPGEIKFKLVQQDYNQYGLYKIVLQKPEQRGFGVQIASLSSYENVLKQVADLQAKWFDNILISAEKTGQAPVYKVILGPFVDEKTAENYQSSLSKKYKIKGFVVNLEEIEY</sequence>
<dbReference type="PANTHER" id="PTHR34183:SF8">
    <property type="entry name" value="ENDOLYTIC PEPTIDOGLYCAN TRANSGLYCOSYLASE RLPA-RELATED"/>
    <property type="match status" value="1"/>
</dbReference>
<dbReference type="InterPro" id="IPR012997">
    <property type="entry name" value="RplA"/>
</dbReference>
<dbReference type="SUPFAM" id="SSF50685">
    <property type="entry name" value="Barwin-like endoglucanases"/>
    <property type="match status" value="1"/>
</dbReference>
<dbReference type="Gene3D" id="3.30.70.1070">
    <property type="entry name" value="Sporulation related repeat"/>
    <property type="match status" value="1"/>
</dbReference>
<dbReference type="NCBIfam" id="TIGR00413">
    <property type="entry name" value="rlpA"/>
    <property type="match status" value="1"/>
</dbReference>
<protein>
    <recommendedName>
        <fullName evidence="4">Probable endolytic peptidoglycan transglycosylase RlpA</fullName>
        <ecNumber evidence="4">4.2.2.-</ecNumber>
    </recommendedName>
</protein>
<evidence type="ECO:0000256" key="1">
    <source>
        <dbReference type="ARBA" id="ARBA00022729"/>
    </source>
</evidence>
<dbReference type="CDD" id="cd22268">
    <property type="entry name" value="DPBB_RlpA-like"/>
    <property type="match status" value="1"/>
</dbReference>
<dbReference type="HAMAP" id="MF_02071">
    <property type="entry name" value="RlpA"/>
    <property type="match status" value="1"/>
</dbReference>
<name>A0A2D0N978_FLAN2</name>
<dbReference type="InterPro" id="IPR009009">
    <property type="entry name" value="RlpA-like_DPBB"/>
</dbReference>
<dbReference type="GO" id="GO:0008932">
    <property type="term" value="F:lytic endotransglycosylase activity"/>
    <property type="evidence" value="ECO:0007669"/>
    <property type="project" value="UniProtKB-UniRule"/>
</dbReference>
<dbReference type="InterPro" id="IPR036908">
    <property type="entry name" value="RlpA-like_sf"/>
</dbReference>
<dbReference type="Gene3D" id="2.40.40.10">
    <property type="entry name" value="RlpA-like domain"/>
    <property type="match status" value="1"/>
</dbReference>
<keyword evidence="3 4" id="KW-0961">Cell wall biogenesis/degradation</keyword>
<organism evidence="8 9">
    <name type="scientific">Flavilitoribacter nigricans (strain ATCC 23147 / DSM 23189 / NBRC 102662 / NCIMB 1420 / SS-2)</name>
    <name type="common">Lewinella nigricans</name>
    <dbReference type="NCBI Taxonomy" id="1122177"/>
    <lineage>
        <taxon>Bacteria</taxon>
        <taxon>Pseudomonadati</taxon>
        <taxon>Bacteroidota</taxon>
        <taxon>Saprospiria</taxon>
        <taxon>Saprospirales</taxon>
        <taxon>Lewinellaceae</taxon>
        <taxon>Flavilitoribacter</taxon>
    </lineage>
</organism>
<feature type="domain" description="SPOR" evidence="7">
    <location>
        <begin position="222"/>
        <end position="302"/>
    </location>
</feature>
<feature type="region of interest" description="Disordered" evidence="6">
    <location>
        <begin position="145"/>
        <end position="195"/>
    </location>
</feature>
<dbReference type="InterPro" id="IPR036680">
    <property type="entry name" value="SPOR-like_sf"/>
</dbReference>
<comment type="function">
    <text evidence="4">Lytic transglycosylase with a strong preference for naked glycan strands that lack stem peptides.</text>
</comment>
<gene>
    <name evidence="4" type="primary">rlpA</name>
    <name evidence="8" type="ORF">CRP01_18065</name>
</gene>
<dbReference type="InterPro" id="IPR034718">
    <property type="entry name" value="RlpA"/>
</dbReference>
<reference evidence="8 9" key="1">
    <citation type="submission" date="2017-10" db="EMBL/GenBank/DDBJ databases">
        <title>The draft genome sequence of Lewinella nigricans NBRC 102662.</title>
        <authorList>
            <person name="Wang K."/>
        </authorList>
    </citation>
    <scope>NUCLEOTIDE SEQUENCE [LARGE SCALE GENOMIC DNA]</scope>
    <source>
        <strain evidence="8 9">NBRC 102662</strain>
    </source>
</reference>
<dbReference type="Proteomes" id="UP000223913">
    <property type="component" value="Unassembled WGS sequence"/>
</dbReference>
<evidence type="ECO:0000256" key="5">
    <source>
        <dbReference type="RuleBase" id="RU003495"/>
    </source>
</evidence>
<dbReference type="PROSITE" id="PS51724">
    <property type="entry name" value="SPOR"/>
    <property type="match status" value="1"/>
</dbReference>
<feature type="signal peptide" evidence="4">
    <location>
        <begin position="1"/>
        <end position="22"/>
    </location>
</feature>
<keyword evidence="9" id="KW-1185">Reference proteome</keyword>
<evidence type="ECO:0000259" key="7">
    <source>
        <dbReference type="PROSITE" id="PS51724"/>
    </source>
</evidence>
<keyword evidence="8" id="KW-0449">Lipoprotein</keyword>
<evidence type="ECO:0000256" key="6">
    <source>
        <dbReference type="SAM" id="MobiDB-lite"/>
    </source>
</evidence>
<feature type="compositionally biased region" description="Basic and acidic residues" evidence="6">
    <location>
        <begin position="151"/>
        <end position="165"/>
    </location>
</feature>
<dbReference type="InterPro" id="IPR007730">
    <property type="entry name" value="SPOR-like_dom"/>
</dbReference>
<dbReference type="EC" id="4.2.2.-" evidence="4"/>
<evidence type="ECO:0000256" key="3">
    <source>
        <dbReference type="ARBA" id="ARBA00023316"/>
    </source>
</evidence>
<comment type="similarity">
    <text evidence="4 5">Belongs to the RlpA family.</text>
</comment>